<dbReference type="PANTHER" id="PTHR32319">
    <property type="entry name" value="BACTERIAL HEMOLYSIN-LIKE PROTEIN"/>
    <property type="match status" value="1"/>
</dbReference>
<dbReference type="InterPro" id="IPR029063">
    <property type="entry name" value="SAM-dependent_MTases_sf"/>
</dbReference>
<dbReference type="Pfam" id="PF01728">
    <property type="entry name" value="FtsJ"/>
    <property type="match status" value="1"/>
</dbReference>
<dbReference type="Gene3D" id="3.10.290.10">
    <property type="entry name" value="RNA-binding S4 domain"/>
    <property type="match status" value="1"/>
</dbReference>
<dbReference type="Pfam" id="PF01479">
    <property type="entry name" value="S4"/>
    <property type="match status" value="1"/>
</dbReference>
<dbReference type="CDD" id="cd00165">
    <property type="entry name" value="S4"/>
    <property type="match status" value="1"/>
</dbReference>
<dbReference type="RefSeq" id="WP_032525000.1">
    <property type="nucleotide sequence ID" value="NZ_CP138934.1"/>
</dbReference>
<evidence type="ECO:0000313" key="6">
    <source>
        <dbReference type="Proteomes" id="UP000030598"/>
    </source>
</evidence>
<dbReference type="OrthoDB" id="9784736at2"/>
<dbReference type="EMBL" id="JNAH01000008">
    <property type="protein sequence ID" value="KGF85527.1"/>
    <property type="molecule type" value="Genomic_DNA"/>
</dbReference>
<dbReference type="STRING" id="59925.EU91_1629"/>
<comment type="similarity">
    <text evidence="2">Belongs to the TlyA family.</text>
</comment>
<dbReference type="InterPro" id="IPR002877">
    <property type="entry name" value="RNA_MeTrfase_FtsJ_dom"/>
</dbReference>
<keyword evidence="5" id="KW-0808">Transferase</keyword>
<evidence type="ECO:0000256" key="3">
    <source>
        <dbReference type="PROSITE-ProRule" id="PRU00182"/>
    </source>
</evidence>
<dbReference type="SMART" id="SM00363">
    <property type="entry name" value="S4"/>
    <property type="match status" value="1"/>
</dbReference>
<dbReference type="PIRSF" id="PIRSF005578">
    <property type="entry name" value="TlyA"/>
    <property type="match status" value="1"/>
</dbReference>
<dbReference type="GO" id="GO:0032259">
    <property type="term" value="P:methylation"/>
    <property type="evidence" value="ECO:0007669"/>
    <property type="project" value="UniProtKB-KW"/>
</dbReference>
<name>A0A0A1Z7I3_PROMR</name>
<protein>
    <submittedName>
        <fullName evidence="5">RNA binding methyltransferase FtsJ like</fullName>
    </submittedName>
</protein>
<dbReference type="InterPro" id="IPR002942">
    <property type="entry name" value="S4_RNA-bd"/>
</dbReference>
<dbReference type="SUPFAM" id="SSF55174">
    <property type="entry name" value="Alpha-L RNA-binding motif"/>
    <property type="match status" value="1"/>
</dbReference>
<dbReference type="AlphaFoldDB" id="A0A0A1Z7I3"/>
<evidence type="ECO:0000256" key="1">
    <source>
        <dbReference type="ARBA" id="ARBA00022884"/>
    </source>
</evidence>
<dbReference type="Gene3D" id="3.40.50.150">
    <property type="entry name" value="Vaccinia Virus protein VP39"/>
    <property type="match status" value="1"/>
</dbReference>
<reference evidence="6" key="1">
    <citation type="journal article" date="2014" name="Sci. Data">
        <title>Genomes of diverse isolates of the marine cyanobacterium Prochlorococcus.</title>
        <authorList>
            <person name="Biller S."/>
            <person name="Berube P."/>
            <person name="Thompson J."/>
            <person name="Kelly L."/>
            <person name="Roggensack S."/>
            <person name="Awad L."/>
            <person name="Roache-Johnson K."/>
            <person name="Ding H."/>
            <person name="Giovannoni S.J."/>
            <person name="Moore L.R."/>
            <person name="Chisholm S.W."/>
        </authorList>
    </citation>
    <scope>NUCLEOTIDE SEQUENCE [LARGE SCALE GENOMIC DNA]</scope>
    <source>
        <strain evidence="6">GP2</strain>
    </source>
</reference>
<dbReference type="InterPro" id="IPR036986">
    <property type="entry name" value="S4_RNA-bd_sf"/>
</dbReference>
<dbReference type="PROSITE" id="PS50889">
    <property type="entry name" value="S4"/>
    <property type="match status" value="1"/>
</dbReference>
<evidence type="ECO:0000313" key="5">
    <source>
        <dbReference type="EMBL" id="KGF85527.1"/>
    </source>
</evidence>
<keyword evidence="5" id="KW-0489">Methyltransferase</keyword>
<comment type="caution">
    <text evidence="5">The sequence shown here is derived from an EMBL/GenBank/DDBJ whole genome shotgun (WGS) entry which is preliminary data.</text>
</comment>
<evidence type="ECO:0000259" key="4">
    <source>
        <dbReference type="SMART" id="SM00363"/>
    </source>
</evidence>
<evidence type="ECO:0000256" key="2">
    <source>
        <dbReference type="ARBA" id="ARBA00029460"/>
    </source>
</evidence>
<dbReference type="GO" id="GO:0003723">
    <property type="term" value="F:RNA binding"/>
    <property type="evidence" value="ECO:0007669"/>
    <property type="project" value="UniProtKB-KW"/>
</dbReference>
<organism evidence="5 6">
    <name type="scientific">Prochlorococcus marinus str. GP2</name>
    <dbReference type="NCBI Taxonomy" id="59925"/>
    <lineage>
        <taxon>Bacteria</taxon>
        <taxon>Bacillati</taxon>
        <taxon>Cyanobacteriota</taxon>
        <taxon>Cyanophyceae</taxon>
        <taxon>Synechococcales</taxon>
        <taxon>Prochlorococcaceae</taxon>
        <taxon>Prochlorococcus</taxon>
    </lineage>
</organism>
<accession>A0A0A1Z7I3</accession>
<dbReference type="Proteomes" id="UP000030598">
    <property type="component" value="Unassembled WGS sequence"/>
</dbReference>
<dbReference type="SUPFAM" id="SSF53335">
    <property type="entry name" value="S-adenosyl-L-methionine-dependent methyltransferases"/>
    <property type="match status" value="1"/>
</dbReference>
<dbReference type="GO" id="GO:0008168">
    <property type="term" value="F:methyltransferase activity"/>
    <property type="evidence" value="ECO:0007669"/>
    <property type="project" value="UniProtKB-KW"/>
</dbReference>
<sequence>MIKKSRLDLYLLNKGLCETRQKAQGLILAGKVRDVNGKVLDKPGQQVLIGSEFFIDSEPMFVSRGGEKLLEAFKRFEIKVKDKICIDAGISTGGFTDCLLQQGAKLVYGIDVGYGQTAWKIRNNPKVILFERTNIRNLKPNDLLSRSNGLPNFVVADLSFISLKLVFKSIGNLLEGDCIEGIFLIKPQFEVGKDKVSKGGVVRNPKFHTEAIESVINSAKNFEWNIKNLIASPLVGPAGNHEYLAWMTLGSQSNRGINSEYIQNLVKETL</sequence>
<feature type="domain" description="RNA-binding S4" evidence="4">
    <location>
        <begin position="5"/>
        <end position="67"/>
    </location>
</feature>
<dbReference type="InterPro" id="IPR047048">
    <property type="entry name" value="TlyA"/>
</dbReference>
<proteinExistence type="inferred from homology"/>
<dbReference type="eggNOG" id="COG1189">
    <property type="taxonomic scope" value="Bacteria"/>
</dbReference>
<gene>
    <name evidence="5" type="ORF">EU91_1629</name>
</gene>
<dbReference type="NCBIfam" id="TIGR00478">
    <property type="entry name" value="tly"/>
    <property type="match status" value="1"/>
</dbReference>
<dbReference type="PANTHER" id="PTHR32319:SF0">
    <property type="entry name" value="BACTERIAL HEMOLYSIN-LIKE PROTEIN"/>
    <property type="match status" value="1"/>
</dbReference>
<keyword evidence="1 3" id="KW-0694">RNA-binding</keyword>
<dbReference type="InterPro" id="IPR004538">
    <property type="entry name" value="Hemolysin_A/TlyA"/>
</dbReference>